<dbReference type="KEGG" id="nec:KGD82_16525"/>
<organism evidence="1 2">
    <name type="scientific">Nocardiopsis eucommiae</name>
    <dbReference type="NCBI Taxonomy" id="2831970"/>
    <lineage>
        <taxon>Bacteria</taxon>
        <taxon>Bacillati</taxon>
        <taxon>Actinomycetota</taxon>
        <taxon>Actinomycetes</taxon>
        <taxon>Streptosporangiales</taxon>
        <taxon>Nocardiopsidaceae</taxon>
        <taxon>Nocardiopsis</taxon>
    </lineage>
</organism>
<gene>
    <name evidence="1" type="ORF">KGD82_16525</name>
</gene>
<keyword evidence="2" id="KW-1185">Reference proteome</keyword>
<protein>
    <submittedName>
        <fullName evidence="1">Uncharacterized protein</fullName>
    </submittedName>
</protein>
<dbReference type="EMBL" id="CP074402">
    <property type="protein sequence ID" value="QVJ00365.1"/>
    <property type="molecule type" value="Genomic_DNA"/>
</dbReference>
<accession>A0A975QJQ3</accession>
<dbReference type="AlphaFoldDB" id="A0A975QJQ3"/>
<proteinExistence type="predicted"/>
<sequence length="135" mass="14897">MNPANPWAASDRQHDNTHWQWAVLYGAIRELAITLPTPVNLPHLPYDAAPEAHATAARRVERLRDHHLGRDLPGDILALADRALTDAILAQRDSDPGERRDMIAEAGARVRAVIAYMGIGPEDAGVHDTMEEMIL</sequence>
<evidence type="ECO:0000313" key="2">
    <source>
        <dbReference type="Proteomes" id="UP000682416"/>
    </source>
</evidence>
<evidence type="ECO:0000313" key="1">
    <source>
        <dbReference type="EMBL" id="QVJ00365.1"/>
    </source>
</evidence>
<reference evidence="1" key="1">
    <citation type="submission" date="2021-05" db="EMBL/GenBank/DDBJ databases">
        <authorList>
            <person name="Kaiqin L."/>
            <person name="Jian G."/>
        </authorList>
    </citation>
    <scope>NUCLEOTIDE SEQUENCE</scope>
    <source>
        <strain evidence="1">HDS5</strain>
    </source>
</reference>
<name>A0A975QJQ3_9ACTN</name>
<dbReference type="Proteomes" id="UP000682416">
    <property type="component" value="Chromosome"/>
</dbReference>